<feature type="coiled-coil region" evidence="13">
    <location>
        <begin position="411"/>
        <end position="438"/>
    </location>
</feature>
<evidence type="ECO:0000256" key="1">
    <source>
        <dbReference type="ARBA" id="ARBA00004123"/>
    </source>
</evidence>
<dbReference type="InterPro" id="IPR026859">
    <property type="entry name" value="Myosin-bd"/>
</dbReference>
<evidence type="ECO:0000313" key="17">
    <source>
        <dbReference type="EMBL" id="RPA81424.1"/>
    </source>
</evidence>
<organism evidence="17 18">
    <name type="scientific">Ascobolus immersus RN42</name>
    <dbReference type="NCBI Taxonomy" id="1160509"/>
    <lineage>
        <taxon>Eukaryota</taxon>
        <taxon>Fungi</taxon>
        <taxon>Dikarya</taxon>
        <taxon>Ascomycota</taxon>
        <taxon>Pezizomycotina</taxon>
        <taxon>Pezizomycetes</taxon>
        <taxon>Pezizales</taxon>
        <taxon>Ascobolaceae</taxon>
        <taxon>Ascobolus</taxon>
    </lineage>
</organism>
<keyword evidence="10 13" id="KW-0175">Coiled coil</keyword>
<dbReference type="PANTHER" id="PTHR15989">
    <property type="entry name" value="VEZATIN"/>
    <property type="match status" value="1"/>
</dbReference>
<evidence type="ECO:0000256" key="11">
    <source>
        <dbReference type="ARBA" id="ARBA00023136"/>
    </source>
</evidence>
<dbReference type="AlphaFoldDB" id="A0A3N4IIE2"/>
<evidence type="ECO:0000256" key="13">
    <source>
        <dbReference type="SAM" id="Coils"/>
    </source>
</evidence>
<evidence type="ECO:0000259" key="16">
    <source>
        <dbReference type="Pfam" id="PF12632"/>
    </source>
</evidence>
<feature type="compositionally biased region" description="Pro residues" evidence="14">
    <location>
        <begin position="393"/>
        <end position="404"/>
    </location>
</feature>
<comment type="subcellular location">
    <subcellularLocation>
        <location evidence="2">Cell junction</location>
        <location evidence="2">Adherens junction</location>
    </subcellularLocation>
    <subcellularLocation>
        <location evidence="3">Cell membrane</location>
        <topology evidence="3">Multi-pass membrane protein</topology>
    </subcellularLocation>
    <subcellularLocation>
        <location evidence="1">Nucleus</location>
    </subcellularLocation>
</comment>
<evidence type="ECO:0000256" key="2">
    <source>
        <dbReference type="ARBA" id="ARBA00004536"/>
    </source>
</evidence>
<dbReference type="GO" id="GO:0017022">
    <property type="term" value="F:myosin binding"/>
    <property type="evidence" value="ECO:0007669"/>
    <property type="project" value="InterPro"/>
</dbReference>
<evidence type="ECO:0000256" key="4">
    <source>
        <dbReference type="ARBA" id="ARBA00007245"/>
    </source>
</evidence>
<evidence type="ECO:0000256" key="9">
    <source>
        <dbReference type="ARBA" id="ARBA00022989"/>
    </source>
</evidence>
<comment type="similarity">
    <text evidence="4">Belongs to the vezatin family.</text>
</comment>
<keyword evidence="7 15" id="KW-0812">Transmembrane</keyword>
<keyword evidence="8" id="KW-0965">Cell junction</keyword>
<accession>A0A3N4IIE2</accession>
<dbReference type="EMBL" id="ML119680">
    <property type="protein sequence ID" value="RPA81424.1"/>
    <property type="molecule type" value="Genomic_DNA"/>
</dbReference>
<gene>
    <name evidence="17" type="ORF">BJ508DRAFT_414843</name>
</gene>
<keyword evidence="6" id="KW-1003">Cell membrane</keyword>
<keyword evidence="9 15" id="KW-1133">Transmembrane helix</keyword>
<keyword evidence="11 15" id="KW-0472">Membrane</keyword>
<feature type="domain" description="Myosin-binding" evidence="16">
    <location>
        <begin position="167"/>
        <end position="431"/>
    </location>
</feature>
<feature type="transmembrane region" description="Helical" evidence="15">
    <location>
        <begin position="144"/>
        <end position="163"/>
    </location>
</feature>
<dbReference type="OrthoDB" id="21151at2759"/>
<feature type="transmembrane region" description="Helical" evidence="15">
    <location>
        <begin position="169"/>
        <end position="189"/>
    </location>
</feature>
<dbReference type="GO" id="GO:0005886">
    <property type="term" value="C:plasma membrane"/>
    <property type="evidence" value="ECO:0007669"/>
    <property type="project" value="UniProtKB-SubCell"/>
</dbReference>
<keyword evidence="18" id="KW-1185">Reference proteome</keyword>
<evidence type="ECO:0000256" key="8">
    <source>
        <dbReference type="ARBA" id="ARBA00022949"/>
    </source>
</evidence>
<proteinExistence type="inferred from homology"/>
<reference evidence="17 18" key="1">
    <citation type="journal article" date="2018" name="Nat. Ecol. Evol.">
        <title>Pezizomycetes genomes reveal the molecular basis of ectomycorrhizal truffle lifestyle.</title>
        <authorList>
            <person name="Murat C."/>
            <person name="Payen T."/>
            <person name="Noel B."/>
            <person name="Kuo A."/>
            <person name="Morin E."/>
            <person name="Chen J."/>
            <person name="Kohler A."/>
            <person name="Krizsan K."/>
            <person name="Balestrini R."/>
            <person name="Da Silva C."/>
            <person name="Montanini B."/>
            <person name="Hainaut M."/>
            <person name="Levati E."/>
            <person name="Barry K.W."/>
            <person name="Belfiori B."/>
            <person name="Cichocki N."/>
            <person name="Clum A."/>
            <person name="Dockter R.B."/>
            <person name="Fauchery L."/>
            <person name="Guy J."/>
            <person name="Iotti M."/>
            <person name="Le Tacon F."/>
            <person name="Lindquist E.A."/>
            <person name="Lipzen A."/>
            <person name="Malagnac F."/>
            <person name="Mello A."/>
            <person name="Molinier V."/>
            <person name="Miyauchi S."/>
            <person name="Poulain J."/>
            <person name="Riccioni C."/>
            <person name="Rubini A."/>
            <person name="Sitrit Y."/>
            <person name="Splivallo R."/>
            <person name="Traeger S."/>
            <person name="Wang M."/>
            <person name="Zifcakova L."/>
            <person name="Wipf D."/>
            <person name="Zambonelli A."/>
            <person name="Paolocci F."/>
            <person name="Nowrousian M."/>
            <person name="Ottonello S."/>
            <person name="Baldrian P."/>
            <person name="Spatafora J.W."/>
            <person name="Henrissat B."/>
            <person name="Nagy L.G."/>
            <person name="Aury J.M."/>
            <person name="Wincker P."/>
            <person name="Grigoriev I.V."/>
            <person name="Bonfante P."/>
            <person name="Martin F.M."/>
        </authorList>
    </citation>
    <scope>NUCLEOTIDE SEQUENCE [LARGE SCALE GENOMIC DNA]</scope>
    <source>
        <strain evidence="17 18">RN42</strain>
    </source>
</reference>
<evidence type="ECO:0000256" key="6">
    <source>
        <dbReference type="ARBA" id="ARBA00022475"/>
    </source>
</evidence>
<dbReference type="InterPro" id="IPR026858">
    <property type="entry name" value="Vezatin"/>
</dbReference>
<name>A0A3N4IIE2_ASCIM</name>
<dbReference type="GO" id="GO:0098609">
    <property type="term" value="P:cell-cell adhesion"/>
    <property type="evidence" value="ECO:0007669"/>
    <property type="project" value="InterPro"/>
</dbReference>
<dbReference type="STRING" id="1160509.A0A3N4IIE2"/>
<feature type="compositionally biased region" description="Low complexity" evidence="14">
    <location>
        <begin position="495"/>
        <end position="506"/>
    </location>
</feature>
<evidence type="ECO:0000256" key="5">
    <source>
        <dbReference type="ARBA" id="ARBA00018125"/>
    </source>
</evidence>
<feature type="region of interest" description="Disordered" evidence="14">
    <location>
        <begin position="492"/>
        <end position="552"/>
    </location>
</feature>
<feature type="region of interest" description="Disordered" evidence="14">
    <location>
        <begin position="387"/>
        <end position="409"/>
    </location>
</feature>
<evidence type="ECO:0000256" key="15">
    <source>
        <dbReference type="SAM" id="Phobius"/>
    </source>
</evidence>
<evidence type="ECO:0000256" key="7">
    <source>
        <dbReference type="ARBA" id="ARBA00022692"/>
    </source>
</evidence>
<dbReference type="GO" id="GO:0005634">
    <property type="term" value="C:nucleus"/>
    <property type="evidence" value="ECO:0007669"/>
    <property type="project" value="UniProtKB-SubCell"/>
</dbReference>
<dbReference type="Pfam" id="PF12632">
    <property type="entry name" value="Vezatin"/>
    <property type="match status" value="1"/>
</dbReference>
<evidence type="ECO:0000256" key="14">
    <source>
        <dbReference type="SAM" id="MobiDB-lite"/>
    </source>
</evidence>
<feature type="compositionally biased region" description="Polar residues" evidence="14">
    <location>
        <begin position="511"/>
        <end position="526"/>
    </location>
</feature>
<dbReference type="PANTHER" id="PTHR15989:SF5">
    <property type="entry name" value="VEZATIN"/>
    <property type="match status" value="1"/>
</dbReference>
<protein>
    <recommendedName>
        <fullName evidence="5">Vezatin</fullName>
    </recommendedName>
</protein>
<keyword evidence="12" id="KW-0539">Nucleus</keyword>
<evidence type="ECO:0000256" key="12">
    <source>
        <dbReference type="ARBA" id="ARBA00023242"/>
    </source>
</evidence>
<sequence length="610" mass="69074">MESIVFANSPLADYLEGNGENDISITNHTPFVEPTDPEYSFAPPSANTFRSRFSARNLKPLRLKDPRGNYVSQISDFLSRSVGSRLSSGENSSFLERFRYSIIASQLLNGHMNTSHYDRRTSPPIRGVHEEEEGQISKQSIQHWITSGGCMLVASVALSWIFRGNDKKSSGSIFMSLVVSGVVAGFWFLQEKRRWLRQLRGDAIESASHFVENSQAFDFLATDAVTIIQEVELVARGYRLSTPLPPITRIEREGQGRRCTRMRRMVLSSLKIAIPAHMRALESLQEITEEADLEKYYDIYDIQTLELEESLAGIEIEEADDMESLKVLKTLLHRLHTIRRVFLCCLLALDAKGGSKDFTNWKIAVDHLRIIGNQMGDMSNELRRVMEEEEEFAPPPTPKSPTPTSPANERLRGQLRKLNSLSQALRGLQAKMHVLREDSDRNMRDSVDMAEFADELLAHYDSIGSDIHALVDEWENSRSAIAACVEQRDTKRNSLKSSLSLGGTTLAGDTPRNSVNWDNESPSFSPSMVPLPDSEEEKEVYEGESLPPVRERSRLTREERIRKVQEERLRIADEREKAMASGLMIKELKNVLDTRSPTSTRRRVVSMGPW</sequence>
<evidence type="ECO:0000313" key="18">
    <source>
        <dbReference type="Proteomes" id="UP000275078"/>
    </source>
</evidence>
<evidence type="ECO:0000256" key="10">
    <source>
        <dbReference type="ARBA" id="ARBA00023054"/>
    </source>
</evidence>
<evidence type="ECO:0000256" key="3">
    <source>
        <dbReference type="ARBA" id="ARBA00004651"/>
    </source>
</evidence>
<dbReference type="Proteomes" id="UP000275078">
    <property type="component" value="Unassembled WGS sequence"/>
</dbReference>